<sequence>MDTIEAVGKHDFNASSPDELSFRKGDHLQIIDMETDPNWYRATMGGNTGYIPNNYIEIVQRDWLMPDVTRQMAEKMLLSKSNNQYVNSDGAFLVRRGRQEGEHSLSVKYLNEVQHFKIYKQNDGYFIWDSEKFPTLSLLVKHYKTASVSKSHHIVLQDMVKEKRVRARASYDFTGRGNDELSFRKGDILNITDRQDSDWWTAQIGNGPSGLIPATYVELL</sequence>
<accession>A0A812DEV5</accession>
<name>A0A812DEV5_ACAPH</name>
<dbReference type="Pfam" id="PF00018">
    <property type="entry name" value="SH3_1"/>
    <property type="match status" value="2"/>
</dbReference>
<evidence type="ECO:0000256" key="2">
    <source>
        <dbReference type="ARBA" id="ARBA00022999"/>
    </source>
</evidence>
<organism evidence="7 8">
    <name type="scientific">Acanthosepion pharaonis</name>
    <name type="common">Pharaoh cuttlefish</name>
    <name type="synonym">Sepia pharaonis</name>
    <dbReference type="NCBI Taxonomy" id="158019"/>
    <lineage>
        <taxon>Eukaryota</taxon>
        <taxon>Metazoa</taxon>
        <taxon>Spiralia</taxon>
        <taxon>Lophotrochozoa</taxon>
        <taxon>Mollusca</taxon>
        <taxon>Cephalopoda</taxon>
        <taxon>Coleoidea</taxon>
        <taxon>Decapodiformes</taxon>
        <taxon>Sepiida</taxon>
        <taxon>Sepiina</taxon>
        <taxon>Sepiidae</taxon>
        <taxon>Acanthosepion</taxon>
    </lineage>
</organism>
<dbReference type="AlphaFoldDB" id="A0A812DEV5"/>
<dbReference type="EMBL" id="CAHIKZ030003326">
    <property type="protein sequence ID" value="CAE1298825.1"/>
    <property type="molecule type" value="Genomic_DNA"/>
</dbReference>
<evidence type="ECO:0000259" key="6">
    <source>
        <dbReference type="PROSITE" id="PS50002"/>
    </source>
</evidence>
<comment type="caution">
    <text evidence="7">The sequence shown here is derived from an EMBL/GenBank/DDBJ whole genome shotgun (WGS) entry which is preliminary data.</text>
</comment>
<dbReference type="PRINTS" id="PR00452">
    <property type="entry name" value="SH3DOMAIN"/>
</dbReference>
<dbReference type="InterPro" id="IPR000980">
    <property type="entry name" value="SH2"/>
</dbReference>
<dbReference type="PRINTS" id="PR00401">
    <property type="entry name" value="SH2DOMAIN"/>
</dbReference>
<dbReference type="InterPro" id="IPR001452">
    <property type="entry name" value="SH3_domain"/>
</dbReference>
<dbReference type="Proteomes" id="UP000597762">
    <property type="component" value="Unassembled WGS sequence"/>
</dbReference>
<evidence type="ECO:0000259" key="5">
    <source>
        <dbReference type="PROSITE" id="PS50001"/>
    </source>
</evidence>
<evidence type="ECO:0000313" key="7">
    <source>
        <dbReference type="EMBL" id="CAE1298825.1"/>
    </source>
</evidence>
<proteinExistence type="predicted"/>
<dbReference type="Gene3D" id="3.30.505.10">
    <property type="entry name" value="SH2 domain"/>
    <property type="match status" value="1"/>
</dbReference>
<dbReference type="SMART" id="SM00252">
    <property type="entry name" value="SH2"/>
    <property type="match status" value="1"/>
</dbReference>
<protein>
    <submittedName>
        <fullName evidence="7">GRB2</fullName>
    </submittedName>
</protein>
<dbReference type="InterPro" id="IPR036028">
    <property type="entry name" value="SH3-like_dom_sf"/>
</dbReference>
<evidence type="ECO:0000256" key="4">
    <source>
        <dbReference type="PROSITE-ProRule" id="PRU00192"/>
    </source>
</evidence>
<reference evidence="7" key="1">
    <citation type="submission" date="2021-01" db="EMBL/GenBank/DDBJ databases">
        <authorList>
            <person name="Li R."/>
            <person name="Bekaert M."/>
        </authorList>
    </citation>
    <scope>NUCLEOTIDE SEQUENCE</scope>
    <source>
        <strain evidence="7">Farmed</strain>
    </source>
</reference>
<dbReference type="Pfam" id="PF00017">
    <property type="entry name" value="SH2"/>
    <property type="match status" value="1"/>
</dbReference>
<dbReference type="CDD" id="cd11804">
    <property type="entry name" value="SH3_GRB2_like_N"/>
    <property type="match status" value="1"/>
</dbReference>
<dbReference type="SUPFAM" id="SSF55550">
    <property type="entry name" value="SH2 domain"/>
    <property type="match status" value="1"/>
</dbReference>
<evidence type="ECO:0000256" key="3">
    <source>
        <dbReference type="PROSITE-ProRule" id="PRU00191"/>
    </source>
</evidence>
<feature type="domain" description="SH3" evidence="6">
    <location>
        <begin position="162"/>
        <end position="220"/>
    </location>
</feature>
<dbReference type="SMART" id="SM00326">
    <property type="entry name" value="SH3"/>
    <property type="match status" value="2"/>
</dbReference>
<dbReference type="Gene3D" id="2.30.30.40">
    <property type="entry name" value="SH3 Domains"/>
    <property type="match status" value="2"/>
</dbReference>
<evidence type="ECO:0000256" key="1">
    <source>
        <dbReference type="ARBA" id="ARBA00022443"/>
    </source>
</evidence>
<evidence type="ECO:0000313" key="8">
    <source>
        <dbReference type="Proteomes" id="UP000597762"/>
    </source>
</evidence>
<dbReference type="SUPFAM" id="SSF50044">
    <property type="entry name" value="SH3-domain"/>
    <property type="match status" value="2"/>
</dbReference>
<gene>
    <name evidence="7" type="ORF">SPHA_52857</name>
</gene>
<keyword evidence="8" id="KW-1185">Reference proteome</keyword>
<feature type="domain" description="SH2" evidence="5">
    <location>
        <begin position="63"/>
        <end position="160"/>
    </location>
</feature>
<feature type="domain" description="SH3" evidence="6">
    <location>
        <begin position="1"/>
        <end position="61"/>
    </location>
</feature>
<dbReference type="PROSITE" id="PS50002">
    <property type="entry name" value="SH3"/>
    <property type="match status" value="2"/>
</dbReference>
<dbReference type="OrthoDB" id="6039438at2759"/>
<dbReference type="FunFam" id="2.30.30.40:FF:000072">
    <property type="entry name" value="Unconventional Myosin IB"/>
    <property type="match status" value="1"/>
</dbReference>
<dbReference type="InterPro" id="IPR043539">
    <property type="entry name" value="Grb2-like"/>
</dbReference>
<keyword evidence="2 3" id="KW-0727">SH2 domain</keyword>
<dbReference type="PROSITE" id="PS50001">
    <property type="entry name" value="SH2"/>
    <property type="match status" value="1"/>
</dbReference>
<dbReference type="InterPro" id="IPR036860">
    <property type="entry name" value="SH2_dom_sf"/>
</dbReference>
<keyword evidence="1 4" id="KW-0728">SH3 domain</keyword>
<dbReference type="PANTHER" id="PTHR46037">
    <property type="entry name" value="PROTEIN ENHANCER OF SEVENLESS 2B"/>
    <property type="match status" value="1"/>
</dbReference>